<evidence type="ECO:0000313" key="7">
    <source>
        <dbReference type="EMBL" id="OSC33817.1"/>
    </source>
</evidence>
<dbReference type="InterPro" id="IPR044742">
    <property type="entry name" value="DEAD/DEAH_RhlB"/>
</dbReference>
<keyword evidence="3 7" id="KW-0347">Helicase</keyword>
<dbReference type="PANTHER" id="PTHR47959:SF13">
    <property type="entry name" value="ATP-DEPENDENT RNA HELICASE RHLE"/>
    <property type="match status" value="1"/>
</dbReference>
<dbReference type="CDD" id="cd00268">
    <property type="entry name" value="DEADc"/>
    <property type="match status" value="1"/>
</dbReference>
<evidence type="ECO:0000256" key="3">
    <source>
        <dbReference type="ARBA" id="ARBA00022806"/>
    </source>
</evidence>
<proteinExistence type="inferred from homology"/>
<dbReference type="PROSITE" id="PS51194">
    <property type="entry name" value="HELICASE_CTER"/>
    <property type="match status" value="1"/>
</dbReference>
<dbReference type="InterPro" id="IPR027417">
    <property type="entry name" value="P-loop_NTPase"/>
</dbReference>
<feature type="compositionally biased region" description="Low complexity" evidence="6">
    <location>
        <begin position="390"/>
        <end position="404"/>
    </location>
</feature>
<dbReference type="RefSeq" id="WP_085303569.1">
    <property type="nucleotide sequence ID" value="NZ_AP022594.1"/>
</dbReference>
<keyword evidence="1" id="KW-0547">Nucleotide-binding</keyword>
<dbReference type="SUPFAM" id="SSF52540">
    <property type="entry name" value="P-loop containing nucleoside triphosphate hydrolases"/>
    <property type="match status" value="2"/>
</dbReference>
<dbReference type="Pfam" id="PF00270">
    <property type="entry name" value="DEAD"/>
    <property type="match status" value="1"/>
</dbReference>
<dbReference type="PANTHER" id="PTHR47959">
    <property type="entry name" value="ATP-DEPENDENT RNA HELICASE RHLE-RELATED"/>
    <property type="match status" value="1"/>
</dbReference>
<feature type="region of interest" description="Disordered" evidence="6">
    <location>
        <begin position="390"/>
        <end position="446"/>
    </location>
</feature>
<comment type="similarity">
    <text evidence="5">Belongs to the DEAD box helicase family.</text>
</comment>
<dbReference type="AlphaFoldDB" id="A0A7I7SGM1"/>
<dbReference type="InterPro" id="IPR001650">
    <property type="entry name" value="Helicase_C-like"/>
</dbReference>
<dbReference type="GO" id="GO:0003724">
    <property type="term" value="F:RNA helicase activity"/>
    <property type="evidence" value="ECO:0007669"/>
    <property type="project" value="InterPro"/>
</dbReference>
<reference evidence="7 8" key="1">
    <citation type="submission" date="2017-04" db="EMBL/GenBank/DDBJ databases">
        <title>The new phylogeny of genus Mycobacterium.</title>
        <authorList>
            <person name="Tortoli E."/>
            <person name="Trovato A."/>
            <person name="Cirillo D.M."/>
        </authorList>
    </citation>
    <scope>NUCLEOTIDE SEQUENCE [LARGE SCALE GENOMIC DNA]</scope>
    <source>
        <strain evidence="7 8">KCTC 19819</strain>
    </source>
</reference>
<dbReference type="CDD" id="cd18787">
    <property type="entry name" value="SF2_C_DEAD"/>
    <property type="match status" value="1"/>
</dbReference>
<name>A0A7I7SGM1_9MYCO</name>
<dbReference type="Pfam" id="PF00271">
    <property type="entry name" value="Helicase_C"/>
    <property type="match status" value="1"/>
</dbReference>
<organism evidence="7 8">
    <name type="scientific">Mycolicibacillus koreensis</name>
    <dbReference type="NCBI Taxonomy" id="1069220"/>
    <lineage>
        <taxon>Bacteria</taxon>
        <taxon>Bacillati</taxon>
        <taxon>Actinomycetota</taxon>
        <taxon>Actinomycetes</taxon>
        <taxon>Mycobacteriales</taxon>
        <taxon>Mycobacteriaceae</taxon>
        <taxon>Mycolicibacillus</taxon>
    </lineage>
</organism>
<evidence type="ECO:0000256" key="2">
    <source>
        <dbReference type="ARBA" id="ARBA00022801"/>
    </source>
</evidence>
<evidence type="ECO:0000313" key="8">
    <source>
        <dbReference type="Proteomes" id="UP000193577"/>
    </source>
</evidence>
<gene>
    <name evidence="7" type="ORF">B8W67_09015</name>
</gene>
<dbReference type="GO" id="GO:0005524">
    <property type="term" value="F:ATP binding"/>
    <property type="evidence" value="ECO:0007669"/>
    <property type="project" value="UniProtKB-KW"/>
</dbReference>
<dbReference type="Gene3D" id="3.40.50.300">
    <property type="entry name" value="P-loop containing nucleotide triphosphate hydrolases"/>
    <property type="match status" value="2"/>
</dbReference>
<dbReference type="InterPro" id="IPR014014">
    <property type="entry name" value="RNA_helicase_DEAD_Q_motif"/>
</dbReference>
<dbReference type="InterPro" id="IPR011545">
    <property type="entry name" value="DEAD/DEAH_box_helicase_dom"/>
</dbReference>
<evidence type="ECO:0000256" key="4">
    <source>
        <dbReference type="ARBA" id="ARBA00022840"/>
    </source>
</evidence>
<dbReference type="GO" id="GO:0005829">
    <property type="term" value="C:cytosol"/>
    <property type="evidence" value="ECO:0007669"/>
    <property type="project" value="TreeGrafter"/>
</dbReference>
<feature type="compositionally biased region" description="Basic residues" evidence="6">
    <location>
        <begin position="426"/>
        <end position="439"/>
    </location>
</feature>
<dbReference type="OrthoDB" id="9805696at2"/>
<evidence type="ECO:0000256" key="6">
    <source>
        <dbReference type="SAM" id="MobiDB-lite"/>
    </source>
</evidence>
<evidence type="ECO:0000256" key="1">
    <source>
        <dbReference type="ARBA" id="ARBA00022741"/>
    </source>
</evidence>
<dbReference type="InterPro" id="IPR014001">
    <property type="entry name" value="Helicase_ATP-bd"/>
</dbReference>
<dbReference type="GO" id="GO:0016787">
    <property type="term" value="F:hydrolase activity"/>
    <property type="evidence" value="ECO:0007669"/>
    <property type="project" value="UniProtKB-KW"/>
</dbReference>
<dbReference type="InterPro" id="IPR050079">
    <property type="entry name" value="DEAD_box_RNA_helicase"/>
</dbReference>
<dbReference type="PROSITE" id="PS51195">
    <property type="entry name" value="Q_MOTIF"/>
    <property type="match status" value="1"/>
</dbReference>
<keyword evidence="4" id="KW-0067">ATP-binding</keyword>
<protein>
    <submittedName>
        <fullName evidence="7">DEAD/DEAH box helicase</fullName>
    </submittedName>
</protein>
<dbReference type="EMBL" id="NCXO01000016">
    <property type="protein sequence ID" value="OSC33817.1"/>
    <property type="molecule type" value="Genomic_DNA"/>
</dbReference>
<keyword evidence="8" id="KW-1185">Reference proteome</keyword>
<dbReference type="PROSITE" id="PS51192">
    <property type="entry name" value="HELICASE_ATP_BIND_1"/>
    <property type="match status" value="1"/>
</dbReference>
<dbReference type="SMART" id="SM00490">
    <property type="entry name" value="HELICc"/>
    <property type="match status" value="1"/>
</dbReference>
<sequence length="446" mass="47022">MTSQPSFADLGVPAAIVGALTDAGITAPFPIQVDTLPDTLAGRDVLGRGKTGSGKTLAFSIPLAARLDAGARTPARPTGLVLAPTRELATQITAALAPLAAARNLRVTTIFGGVNQNRQVSALNNGVDIVVACPGRLEDLMRQKLVSLESVRITVLDEADHMADLGFLPGVTRILAATPQGGQRLLFSATLDNGVDKLVKRFLRNPVSHAVDEATSPVAAMTHHVFHVADASAKKQLVQRLASGTDRRILFMRTKHQARKLARQLTEAGIPSVDLHGNLSQNARDRNLAAFSAGTAKVLVATDIAARGVHVDEVGLVVHVDPPVEHKAYLHRSGRTARAGSSGDVVTIVMPEQRKDTAALLRKAAITARPQQVDADSESVTALVGQVAPYQAPAPKQAPAPASAKPRRRRGGRGTHQGQSEQRAARPARRRSTGGRRVAHSTSTPA</sequence>
<comment type="caution">
    <text evidence="7">The sequence shown here is derived from an EMBL/GenBank/DDBJ whole genome shotgun (WGS) entry which is preliminary data.</text>
</comment>
<dbReference type="GO" id="GO:0003676">
    <property type="term" value="F:nucleic acid binding"/>
    <property type="evidence" value="ECO:0007669"/>
    <property type="project" value="InterPro"/>
</dbReference>
<accession>A0A7I7SGM1</accession>
<dbReference type="Proteomes" id="UP000193577">
    <property type="component" value="Unassembled WGS sequence"/>
</dbReference>
<dbReference type="SMART" id="SM00487">
    <property type="entry name" value="DEXDc"/>
    <property type="match status" value="1"/>
</dbReference>
<evidence type="ECO:0000256" key="5">
    <source>
        <dbReference type="ARBA" id="ARBA00038437"/>
    </source>
</evidence>
<keyword evidence="2" id="KW-0378">Hydrolase</keyword>